<evidence type="ECO:0000313" key="2">
    <source>
        <dbReference type="Proteomes" id="UP000276309"/>
    </source>
</evidence>
<name>A0A3G2L109_9FLAO</name>
<protein>
    <submittedName>
        <fullName evidence="1">Histidinol-phosphatase</fullName>
    </submittedName>
</protein>
<dbReference type="GO" id="GO:0004534">
    <property type="term" value="F:5'-3' RNA exonuclease activity"/>
    <property type="evidence" value="ECO:0007669"/>
    <property type="project" value="TreeGrafter"/>
</dbReference>
<dbReference type="KEGG" id="emar:D1013_00370"/>
<dbReference type="Proteomes" id="UP000276309">
    <property type="component" value="Chromosome"/>
</dbReference>
<dbReference type="EMBL" id="CP032050">
    <property type="protein sequence ID" value="AYN65942.1"/>
    <property type="molecule type" value="Genomic_DNA"/>
</dbReference>
<dbReference type="SUPFAM" id="SSF89550">
    <property type="entry name" value="PHP domain-like"/>
    <property type="match status" value="1"/>
</dbReference>
<dbReference type="PANTHER" id="PTHR42924">
    <property type="entry name" value="EXONUCLEASE"/>
    <property type="match status" value="1"/>
</dbReference>
<reference evidence="1 2" key="1">
    <citation type="submission" date="2018-08" db="EMBL/GenBank/DDBJ databases">
        <title>The reduced genetic potential of extracellular carbohydrate catabolism in Euzebyella marina RN62, a Flavobacteriia bacterium isolated from the hadal water.</title>
        <authorList>
            <person name="Xue C."/>
        </authorList>
    </citation>
    <scope>NUCLEOTIDE SEQUENCE [LARGE SCALE GENOMIC DNA]</scope>
    <source>
        <strain evidence="1 2">RN62</strain>
    </source>
</reference>
<dbReference type="PANTHER" id="PTHR42924:SF11">
    <property type="entry name" value="POLYMERASE_HISTIDINOL PHOSPHATASE N-TERMINAL DOMAIN-CONTAINING PROTEIN"/>
    <property type="match status" value="1"/>
</dbReference>
<sequence length="399" mass="45644">MRAISLLVISFILIFGCSQKKAPISQPQKWYKGNLHTHSYWSDGDEFPEVILDWYKDHDYQFLALSDHNTIAQEEKWITIRKDSIYQSAFLSYLEEYGEEWVEYKVDSGVTKVKLKTYGQYSEFAQVDGEFLVIPSEEITDRYEDKHIHMNATNIQDKIDPLGGESVAEVMQNNLDQVLDQRKRTGVPMIPHINHPNFFYSIDLEDMQSLNGERFFEVYNGHPMVHNMGDSVHISTEQMWDLINIDYLENGKPLMFGLATDDSHSYHQIGNQWSNAGRGWVMVQSDSLSASHLIEAMESGKFYASTGVELKTASVNSNVLTIEVQAEPNVDYEITFIGCEKGASETEVLQTVNGTTASFELNQDLLFVRSKVVSAKKQENPIEELFYETAWTQPVRPAM</sequence>
<proteinExistence type="predicted"/>
<keyword evidence="2" id="KW-1185">Reference proteome</keyword>
<dbReference type="GO" id="GO:0035312">
    <property type="term" value="F:5'-3' DNA exonuclease activity"/>
    <property type="evidence" value="ECO:0007669"/>
    <property type="project" value="TreeGrafter"/>
</dbReference>
<dbReference type="InterPro" id="IPR052018">
    <property type="entry name" value="PHP_domain"/>
</dbReference>
<dbReference type="AlphaFoldDB" id="A0A3G2L109"/>
<dbReference type="PROSITE" id="PS51257">
    <property type="entry name" value="PROKAR_LIPOPROTEIN"/>
    <property type="match status" value="1"/>
</dbReference>
<dbReference type="OrthoDB" id="9794455at2"/>
<dbReference type="InterPro" id="IPR016195">
    <property type="entry name" value="Pol/histidinol_Pase-like"/>
</dbReference>
<gene>
    <name evidence="1" type="ORF">D1013_00370</name>
</gene>
<dbReference type="Gene3D" id="3.20.20.140">
    <property type="entry name" value="Metal-dependent hydrolases"/>
    <property type="match status" value="1"/>
</dbReference>
<evidence type="ECO:0000313" key="1">
    <source>
        <dbReference type="EMBL" id="AYN65942.1"/>
    </source>
</evidence>
<organism evidence="1 2">
    <name type="scientific">Euzebyella marina</name>
    <dbReference type="NCBI Taxonomy" id="1761453"/>
    <lineage>
        <taxon>Bacteria</taxon>
        <taxon>Pseudomonadati</taxon>
        <taxon>Bacteroidota</taxon>
        <taxon>Flavobacteriia</taxon>
        <taxon>Flavobacteriales</taxon>
        <taxon>Flavobacteriaceae</taxon>
        <taxon>Euzebyella</taxon>
    </lineage>
</organism>
<dbReference type="RefSeq" id="WP_121846997.1">
    <property type="nucleotide sequence ID" value="NZ_CP032050.1"/>
</dbReference>
<accession>A0A3G2L109</accession>